<evidence type="ECO:0000313" key="3">
    <source>
        <dbReference type="Proteomes" id="UP000198280"/>
    </source>
</evidence>
<dbReference type="Proteomes" id="UP000198280">
    <property type="component" value="Unassembled WGS sequence"/>
</dbReference>
<proteinExistence type="predicted"/>
<dbReference type="RefSeq" id="WP_089223664.1">
    <property type="nucleotide sequence ID" value="NZ_FZOF01000005.1"/>
</dbReference>
<evidence type="ECO:0000259" key="1">
    <source>
        <dbReference type="Pfam" id="PF13577"/>
    </source>
</evidence>
<feature type="domain" description="SnoaL-like" evidence="1">
    <location>
        <begin position="3"/>
        <end position="149"/>
    </location>
</feature>
<name>A0A239DNA7_9ACTN</name>
<protein>
    <submittedName>
        <fullName evidence="2">SnoaL-like domain-containing protein</fullName>
    </submittedName>
</protein>
<reference evidence="2 3" key="1">
    <citation type="submission" date="2017-06" db="EMBL/GenBank/DDBJ databases">
        <authorList>
            <person name="Kim H.J."/>
            <person name="Triplett B.A."/>
        </authorList>
    </citation>
    <scope>NUCLEOTIDE SEQUENCE [LARGE SCALE GENOMIC DNA]</scope>
    <source>
        <strain evidence="2 3">CGMCC 4.1858</strain>
    </source>
</reference>
<organism evidence="2 3">
    <name type="scientific">Actinacidiphila glaucinigra</name>
    <dbReference type="NCBI Taxonomy" id="235986"/>
    <lineage>
        <taxon>Bacteria</taxon>
        <taxon>Bacillati</taxon>
        <taxon>Actinomycetota</taxon>
        <taxon>Actinomycetes</taxon>
        <taxon>Kitasatosporales</taxon>
        <taxon>Streptomycetaceae</taxon>
        <taxon>Actinacidiphila</taxon>
    </lineage>
</organism>
<accession>A0A239DNA7</accession>
<dbReference type="AlphaFoldDB" id="A0A239DNA7"/>
<dbReference type="OrthoDB" id="1492465at2"/>
<dbReference type="SUPFAM" id="SSF54427">
    <property type="entry name" value="NTF2-like"/>
    <property type="match status" value="1"/>
</dbReference>
<dbReference type="EMBL" id="FZOF01000005">
    <property type="protein sequence ID" value="SNS33940.1"/>
    <property type="molecule type" value="Genomic_DNA"/>
</dbReference>
<gene>
    <name evidence="2" type="ORF">SAMN05216252_10578</name>
</gene>
<dbReference type="Gene3D" id="3.10.450.50">
    <property type="match status" value="1"/>
</dbReference>
<keyword evidence="3" id="KW-1185">Reference proteome</keyword>
<dbReference type="InterPro" id="IPR032710">
    <property type="entry name" value="NTF2-like_dom_sf"/>
</dbReference>
<sequence>MSTQEREVREVLARYVRATDRRDGKGQGALFTDDAVVQIYARTGAGDHEPVGEPLIGGAAVAYAVEHYMAPHPEGCSSHHMTADHIVEVDGDRAHMNAQFVVFRTRSVPRPAGGWPAGTLGAQGTVEPVESGYYDTDLIRVDGAWKIARHRVLMDMPIALPGA</sequence>
<dbReference type="InterPro" id="IPR037401">
    <property type="entry name" value="SnoaL-like"/>
</dbReference>
<evidence type="ECO:0000313" key="2">
    <source>
        <dbReference type="EMBL" id="SNS33940.1"/>
    </source>
</evidence>
<dbReference type="Pfam" id="PF13577">
    <property type="entry name" value="SnoaL_4"/>
    <property type="match status" value="1"/>
</dbReference>